<comment type="pathway">
    <text evidence="1 7">Cell wall biogenesis; peptidoglycan biosynthesis.</text>
</comment>
<keyword evidence="4 7" id="KW-0133">Cell shape</keyword>
<dbReference type="InterPro" id="IPR050979">
    <property type="entry name" value="LD-transpeptidase"/>
</dbReference>
<keyword evidence="6 7" id="KW-0961">Cell wall biogenesis/degradation</keyword>
<dbReference type="InterPro" id="IPR005490">
    <property type="entry name" value="LD_TPept_cat_dom"/>
</dbReference>
<evidence type="ECO:0000313" key="10">
    <source>
        <dbReference type="EMBL" id="PZF76611.1"/>
    </source>
</evidence>
<evidence type="ECO:0000256" key="6">
    <source>
        <dbReference type="ARBA" id="ARBA00023316"/>
    </source>
</evidence>
<accession>A0A2W2AMJ7</accession>
<dbReference type="AlphaFoldDB" id="A0A2W2AMJ7"/>
<organism evidence="10 11">
    <name type="scientific">Aestuariivirga litoralis</name>
    <dbReference type="NCBI Taxonomy" id="2650924"/>
    <lineage>
        <taxon>Bacteria</taxon>
        <taxon>Pseudomonadati</taxon>
        <taxon>Pseudomonadota</taxon>
        <taxon>Alphaproteobacteria</taxon>
        <taxon>Hyphomicrobiales</taxon>
        <taxon>Aestuariivirgaceae</taxon>
        <taxon>Aestuariivirga</taxon>
    </lineage>
</organism>
<feature type="active site" description="Proton donor/acceptor" evidence="7">
    <location>
        <position position="129"/>
    </location>
</feature>
<keyword evidence="3" id="KW-0808">Transferase</keyword>
<sequence>MAVLLQRRSFLISGAGLAAAAPLLARPAAAQLVNKLAYDLKNGEFNWFPERSEGGPILIIVSIPDQLVHVYRNGIRIAASTCSTGKPGHRTPTGVFQILQKDKHHRSSTYSNAPMPNMNRLTWSGIALHAGNLPGYPASHGCVRLPMQFSELLFDITRKGMTVVIADEHSQPAAVTHPGMVLGDYARREFAAVDTALLKDQYGAGHAAKPTVTSVVVSSRDKSVTVMEDGHVVARGKAAISGGGKPLGENVYTLTGADRADDSLTWSSVGYGKTDREDMGRELRRITADQNVRGEIRKRMQNGMTVVTTDQPNTASHRANDFTILEGVY</sequence>
<evidence type="ECO:0000256" key="4">
    <source>
        <dbReference type="ARBA" id="ARBA00022960"/>
    </source>
</evidence>
<gene>
    <name evidence="10" type="ORF">DK847_12485</name>
</gene>
<feature type="active site" description="Nucleophile" evidence="7">
    <location>
        <position position="142"/>
    </location>
</feature>
<dbReference type="GO" id="GO:0071555">
    <property type="term" value="P:cell wall organization"/>
    <property type="evidence" value="ECO:0007669"/>
    <property type="project" value="UniProtKB-UniRule"/>
</dbReference>
<dbReference type="NCBIfam" id="NF004785">
    <property type="entry name" value="PRK06132.1-2"/>
    <property type="match status" value="1"/>
</dbReference>
<comment type="similarity">
    <text evidence="2">Belongs to the YkuD family.</text>
</comment>
<dbReference type="UniPathway" id="UPA00219"/>
<evidence type="ECO:0000256" key="5">
    <source>
        <dbReference type="ARBA" id="ARBA00022984"/>
    </source>
</evidence>
<feature type="domain" description="L,D-TPase catalytic" evidence="9">
    <location>
        <begin position="57"/>
        <end position="166"/>
    </location>
</feature>
<name>A0A2W2AMJ7_9HYPH</name>
<dbReference type="GO" id="GO:0005576">
    <property type="term" value="C:extracellular region"/>
    <property type="evidence" value="ECO:0007669"/>
    <property type="project" value="TreeGrafter"/>
</dbReference>
<dbReference type="InterPro" id="IPR006311">
    <property type="entry name" value="TAT_signal"/>
</dbReference>
<dbReference type="Proteomes" id="UP000248795">
    <property type="component" value="Unassembled WGS sequence"/>
</dbReference>
<evidence type="ECO:0000259" key="9">
    <source>
        <dbReference type="PROSITE" id="PS52029"/>
    </source>
</evidence>
<dbReference type="InterPro" id="IPR038063">
    <property type="entry name" value="Transpep_catalytic_dom"/>
</dbReference>
<dbReference type="GO" id="GO:0018104">
    <property type="term" value="P:peptidoglycan-protein cross-linking"/>
    <property type="evidence" value="ECO:0007669"/>
    <property type="project" value="TreeGrafter"/>
</dbReference>
<reference evidence="11" key="1">
    <citation type="submission" date="2018-06" db="EMBL/GenBank/DDBJ databases">
        <title>Aestuariibacter litoralis strain KCTC 52945T.</title>
        <authorList>
            <person name="Li X."/>
            <person name="Salam N."/>
            <person name="Li J.-L."/>
            <person name="Chen Y.-M."/>
            <person name="Yang Z.-W."/>
            <person name="Zhang L.-Y."/>
            <person name="Han M.-X."/>
            <person name="Xiao M."/>
            <person name="Li W.-J."/>
        </authorList>
    </citation>
    <scope>NUCLEOTIDE SEQUENCE [LARGE SCALE GENOMIC DNA]</scope>
    <source>
        <strain evidence="11">KCTC 52945</strain>
    </source>
</reference>
<proteinExistence type="inferred from homology"/>
<protein>
    <submittedName>
        <fullName evidence="10">L,D-transpeptidase</fullName>
    </submittedName>
</protein>
<feature type="chain" id="PRO_5016170287" evidence="8">
    <location>
        <begin position="21"/>
        <end position="329"/>
    </location>
</feature>
<dbReference type="Pfam" id="PF03734">
    <property type="entry name" value="YkuD"/>
    <property type="match status" value="1"/>
</dbReference>
<dbReference type="PROSITE" id="PS52029">
    <property type="entry name" value="LD_TPASE"/>
    <property type="match status" value="1"/>
</dbReference>
<dbReference type="CDD" id="cd16913">
    <property type="entry name" value="YkuD_like"/>
    <property type="match status" value="1"/>
</dbReference>
<dbReference type="GO" id="GO:0008360">
    <property type="term" value="P:regulation of cell shape"/>
    <property type="evidence" value="ECO:0007669"/>
    <property type="project" value="UniProtKB-UniRule"/>
</dbReference>
<dbReference type="PANTHER" id="PTHR30582:SF2">
    <property type="entry name" value="L,D-TRANSPEPTIDASE YCIB-RELATED"/>
    <property type="match status" value="1"/>
</dbReference>
<dbReference type="PIRSF" id="PIRSF029342">
    <property type="entry name" value="UCP029342_ErfK/YbiS/YcfS/YnhG"/>
    <property type="match status" value="1"/>
</dbReference>
<keyword evidence="8" id="KW-0732">Signal</keyword>
<comment type="caution">
    <text evidence="10">The sequence shown here is derived from an EMBL/GenBank/DDBJ whole genome shotgun (WGS) entry which is preliminary data.</text>
</comment>
<dbReference type="InterPro" id="IPR016915">
    <property type="entry name" value="UCP029342"/>
</dbReference>
<evidence type="ECO:0000256" key="1">
    <source>
        <dbReference type="ARBA" id="ARBA00004752"/>
    </source>
</evidence>
<dbReference type="PANTHER" id="PTHR30582">
    <property type="entry name" value="L,D-TRANSPEPTIDASE"/>
    <property type="match status" value="1"/>
</dbReference>
<dbReference type="EMBL" id="QKVK01000005">
    <property type="protein sequence ID" value="PZF76611.1"/>
    <property type="molecule type" value="Genomic_DNA"/>
</dbReference>
<evidence type="ECO:0000256" key="7">
    <source>
        <dbReference type="PROSITE-ProRule" id="PRU01373"/>
    </source>
</evidence>
<dbReference type="GO" id="GO:0071972">
    <property type="term" value="F:peptidoglycan L,D-transpeptidase activity"/>
    <property type="evidence" value="ECO:0007669"/>
    <property type="project" value="TreeGrafter"/>
</dbReference>
<dbReference type="PROSITE" id="PS51318">
    <property type="entry name" value="TAT"/>
    <property type="match status" value="1"/>
</dbReference>
<dbReference type="Gene3D" id="2.40.440.10">
    <property type="entry name" value="L,D-transpeptidase catalytic domain-like"/>
    <property type="match status" value="1"/>
</dbReference>
<keyword evidence="11" id="KW-1185">Reference proteome</keyword>
<evidence type="ECO:0000256" key="2">
    <source>
        <dbReference type="ARBA" id="ARBA00005992"/>
    </source>
</evidence>
<keyword evidence="5 7" id="KW-0573">Peptidoglycan synthesis</keyword>
<evidence type="ECO:0000256" key="3">
    <source>
        <dbReference type="ARBA" id="ARBA00022679"/>
    </source>
</evidence>
<dbReference type="SUPFAM" id="SSF141523">
    <property type="entry name" value="L,D-transpeptidase catalytic domain-like"/>
    <property type="match status" value="1"/>
</dbReference>
<evidence type="ECO:0000313" key="11">
    <source>
        <dbReference type="Proteomes" id="UP000248795"/>
    </source>
</evidence>
<evidence type="ECO:0000256" key="8">
    <source>
        <dbReference type="SAM" id="SignalP"/>
    </source>
</evidence>
<feature type="signal peptide" evidence="8">
    <location>
        <begin position="1"/>
        <end position="20"/>
    </location>
</feature>
<dbReference type="GO" id="GO:0016740">
    <property type="term" value="F:transferase activity"/>
    <property type="evidence" value="ECO:0007669"/>
    <property type="project" value="UniProtKB-KW"/>
</dbReference>